<name>A0A0G1ZNK2_9BACT</name>
<evidence type="ECO:0000313" key="3">
    <source>
        <dbReference type="Proteomes" id="UP000034201"/>
    </source>
</evidence>
<feature type="transmembrane region" description="Helical" evidence="1">
    <location>
        <begin position="36"/>
        <end position="62"/>
    </location>
</feature>
<keyword evidence="1" id="KW-0812">Transmembrane</keyword>
<keyword evidence="1" id="KW-1133">Transmembrane helix</keyword>
<accession>A0A0G1ZNK2</accession>
<organism evidence="2 3">
    <name type="scientific">Candidatus Adlerbacteria bacterium GW2011_GWC1_50_9</name>
    <dbReference type="NCBI Taxonomy" id="1618608"/>
    <lineage>
        <taxon>Bacteria</taxon>
        <taxon>Candidatus Adleribacteriota</taxon>
    </lineage>
</organism>
<sequence length="128" mass="13965">MTTLTLAHQKFSSPRAAGRRSVSAAFAWVFERERALALFFFAGTIVSFAGYIGALYVTFGLASALGAQETRAAVLADEIRERGYQLQAKISRVPEEHKEFLSSMERVSAIRYIGGGEGYAASRQVPTP</sequence>
<dbReference type="AlphaFoldDB" id="A0A0G1ZNK2"/>
<dbReference type="Proteomes" id="UP000034201">
    <property type="component" value="Unassembled WGS sequence"/>
</dbReference>
<keyword evidence="1" id="KW-0472">Membrane</keyword>
<proteinExistence type="predicted"/>
<evidence type="ECO:0000313" key="2">
    <source>
        <dbReference type="EMBL" id="KKW21024.1"/>
    </source>
</evidence>
<gene>
    <name evidence="2" type="ORF">UY61_C0017G0011</name>
</gene>
<reference evidence="2 3" key="1">
    <citation type="journal article" date="2015" name="Nature">
        <title>rRNA introns, odd ribosomes, and small enigmatic genomes across a large radiation of phyla.</title>
        <authorList>
            <person name="Brown C.T."/>
            <person name="Hug L.A."/>
            <person name="Thomas B.C."/>
            <person name="Sharon I."/>
            <person name="Castelle C.J."/>
            <person name="Singh A."/>
            <person name="Wilkins M.J."/>
            <person name="Williams K.H."/>
            <person name="Banfield J.F."/>
        </authorList>
    </citation>
    <scope>NUCLEOTIDE SEQUENCE [LARGE SCALE GENOMIC DNA]</scope>
</reference>
<protein>
    <submittedName>
        <fullName evidence="2">Uncharacterized protein</fullName>
    </submittedName>
</protein>
<comment type="caution">
    <text evidence="2">The sequence shown here is derived from an EMBL/GenBank/DDBJ whole genome shotgun (WGS) entry which is preliminary data.</text>
</comment>
<dbReference type="EMBL" id="LCQQ01000017">
    <property type="protein sequence ID" value="KKW21024.1"/>
    <property type="molecule type" value="Genomic_DNA"/>
</dbReference>
<evidence type="ECO:0000256" key="1">
    <source>
        <dbReference type="SAM" id="Phobius"/>
    </source>
</evidence>